<keyword evidence="4" id="KW-0762">Sugar transport</keyword>
<dbReference type="GO" id="GO:0016301">
    <property type="term" value="F:kinase activity"/>
    <property type="evidence" value="ECO:0007669"/>
    <property type="project" value="UniProtKB-KW"/>
</dbReference>
<organism evidence="9 10">
    <name type="scientific">Bombilactobacillus mellifer</name>
    <dbReference type="NCBI Taxonomy" id="1218492"/>
    <lineage>
        <taxon>Bacteria</taxon>
        <taxon>Bacillati</taxon>
        <taxon>Bacillota</taxon>
        <taxon>Bacilli</taxon>
        <taxon>Lactobacillales</taxon>
        <taxon>Lactobacillaceae</taxon>
        <taxon>Bombilactobacillus</taxon>
    </lineage>
</organism>
<sequence>MEFILVSHGDLAKGMLTSAQMIVGPQAQVAAFGLYPQEDVSTLRQQIVTYLQPLDANQIICFTDLFNGSPCNVVTSLMDQYNIRHLTGMNLALILEAFMMRQDPHNSREDLCHALLRQAPQTFVDINQFLDESKE</sequence>
<dbReference type="AlphaFoldDB" id="A0A0F4M042"/>
<keyword evidence="6" id="KW-0598">Phosphotransferase system</keyword>
<dbReference type="EMBL" id="JXJQ01000002">
    <property type="protein sequence ID" value="KJY63206.1"/>
    <property type="molecule type" value="Genomic_DNA"/>
</dbReference>
<dbReference type="RefSeq" id="WP_046315265.1">
    <property type="nucleotide sequence ID" value="NZ_JBHSZT010000003.1"/>
</dbReference>
<evidence type="ECO:0000256" key="2">
    <source>
        <dbReference type="ARBA" id="ARBA00022448"/>
    </source>
</evidence>
<dbReference type="GO" id="GO:0009401">
    <property type="term" value="P:phosphoenolpyruvate-dependent sugar phosphotransferase system"/>
    <property type="evidence" value="ECO:0007669"/>
    <property type="project" value="UniProtKB-KW"/>
</dbReference>
<dbReference type="PATRIC" id="fig|1218492.5.peg.227"/>
<keyword evidence="5" id="KW-0808">Transferase</keyword>
<keyword evidence="2" id="KW-0813">Transport</keyword>
<dbReference type="InterPro" id="IPR036662">
    <property type="entry name" value="PTS_EIIA_man-typ_sf"/>
</dbReference>
<keyword evidence="7" id="KW-0418">Kinase</keyword>
<dbReference type="Proteomes" id="UP000033558">
    <property type="component" value="Unassembled WGS sequence"/>
</dbReference>
<dbReference type="PANTHER" id="PTHR33799:SF1">
    <property type="entry name" value="PTS SYSTEM MANNOSE-SPECIFIC EIIAB COMPONENT-RELATED"/>
    <property type="match status" value="1"/>
</dbReference>
<keyword evidence="3" id="KW-0963">Cytoplasm</keyword>
<comment type="caution">
    <text evidence="9">The sequence shown here is derived from an EMBL/GenBank/DDBJ whole genome shotgun (WGS) entry which is preliminary data.</text>
</comment>
<name>A0A0F4M042_9LACO</name>
<dbReference type="InterPro" id="IPR051471">
    <property type="entry name" value="Bacterial_PTS_sugar_comp"/>
</dbReference>
<protein>
    <submittedName>
        <fullName evidence="9">PTS Man IIA</fullName>
    </submittedName>
</protein>
<dbReference type="InterPro" id="IPR033887">
    <property type="entry name" value="PTS_IIA_man"/>
</dbReference>
<evidence type="ECO:0000256" key="4">
    <source>
        <dbReference type="ARBA" id="ARBA00022597"/>
    </source>
</evidence>
<gene>
    <name evidence="9" type="ORF">JG30_01140</name>
</gene>
<dbReference type="Pfam" id="PF03610">
    <property type="entry name" value="EIIA-man"/>
    <property type="match status" value="1"/>
</dbReference>
<feature type="domain" description="PTS EIIA type-4" evidence="8">
    <location>
        <begin position="1"/>
        <end position="124"/>
    </location>
</feature>
<evidence type="ECO:0000256" key="3">
    <source>
        <dbReference type="ARBA" id="ARBA00022490"/>
    </source>
</evidence>
<dbReference type="OrthoDB" id="9799827at2"/>
<dbReference type="HOGENOM" id="CLU_123235_4_0_9"/>
<evidence type="ECO:0000256" key="7">
    <source>
        <dbReference type="ARBA" id="ARBA00022777"/>
    </source>
</evidence>
<dbReference type="InterPro" id="IPR004701">
    <property type="entry name" value="PTS_EIIA_man-typ"/>
</dbReference>
<dbReference type="GO" id="GO:0016020">
    <property type="term" value="C:membrane"/>
    <property type="evidence" value="ECO:0007669"/>
    <property type="project" value="InterPro"/>
</dbReference>
<evidence type="ECO:0000256" key="1">
    <source>
        <dbReference type="ARBA" id="ARBA00004496"/>
    </source>
</evidence>
<dbReference type="PANTHER" id="PTHR33799">
    <property type="entry name" value="PTS PERMEASE-RELATED-RELATED"/>
    <property type="match status" value="1"/>
</dbReference>
<dbReference type="STRING" id="1218492.JG30_01140"/>
<dbReference type="SUPFAM" id="SSF53062">
    <property type="entry name" value="PTS system fructose IIA component-like"/>
    <property type="match status" value="1"/>
</dbReference>
<evidence type="ECO:0000313" key="9">
    <source>
        <dbReference type="EMBL" id="KJY63206.1"/>
    </source>
</evidence>
<proteinExistence type="predicted"/>
<reference evidence="9 10" key="1">
    <citation type="submission" date="2015-01" db="EMBL/GenBank/DDBJ databases">
        <title>Comparative genomics of the lactic acid bacteria isolated from the honey bee gut.</title>
        <authorList>
            <person name="Ellegaard K.M."/>
            <person name="Tamarit D."/>
            <person name="Javelind E."/>
            <person name="Olofsson T."/>
            <person name="Andersson S.G."/>
            <person name="Vasquez A."/>
        </authorList>
    </citation>
    <scope>NUCLEOTIDE SEQUENCE [LARGE SCALE GENOMIC DNA]</scope>
    <source>
        <strain evidence="9 10">Bin4</strain>
    </source>
</reference>
<dbReference type="PROSITE" id="PS51096">
    <property type="entry name" value="PTS_EIIA_TYPE_4"/>
    <property type="match status" value="1"/>
</dbReference>
<dbReference type="CDD" id="cd00006">
    <property type="entry name" value="PTS_IIA_man"/>
    <property type="match status" value="1"/>
</dbReference>
<comment type="subcellular location">
    <subcellularLocation>
        <location evidence="1">Cytoplasm</location>
    </subcellularLocation>
</comment>
<evidence type="ECO:0000313" key="10">
    <source>
        <dbReference type="Proteomes" id="UP000033558"/>
    </source>
</evidence>
<accession>A0A0F4M042</accession>
<evidence type="ECO:0000256" key="6">
    <source>
        <dbReference type="ARBA" id="ARBA00022683"/>
    </source>
</evidence>
<evidence type="ECO:0000256" key="5">
    <source>
        <dbReference type="ARBA" id="ARBA00022679"/>
    </source>
</evidence>
<dbReference type="GO" id="GO:0005737">
    <property type="term" value="C:cytoplasm"/>
    <property type="evidence" value="ECO:0007669"/>
    <property type="project" value="UniProtKB-SubCell"/>
</dbReference>
<dbReference type="Gene3D" id="3.40.50.510">
    <property type="entry name" value="Phosphotransferase system, mannose-type IIA component"/>
    <property type="match status" value="1"/>
</dbReference>
<evidence type="ECO:0000259" key="8">
    <source>
        <dbReference type="PROSITE" id="PS51096"/>
    </source>
</evidence>
<keyword evidence="10" id="KW-1185">Reference proteome</keyword>